<proteinExistence type="predicted"/>
<evidence type="ECO:0000313" key="2">
    <source>
        <dbReference type="Proteomes" id="UP000630936"/>
    </source>
</evidence>
<keyword evidence="2" id="KW-1185">Reference proteome</keyword>
<protein>
    <submittedName>
        <fullName evidence="1">Uncharacterized protein</fullName>
    </submittedName>
</protein>
<reference evidence="1" key="2">
    <citation type="submission" date="2020-09" db="EMBL/GenBank/DDBJ databases">
        <authorList>
            <person name="Sun Q."/>
            <person name="Ohkuma M."/>
        </authorList>
    </citation>
    <scope>NUCLEOTIDE SEQUENCE</scope>
    <source>
        <strain evidence="1">JCM 4988</strain>
    </source>
</reference>
<accession>A0A918QD20</accession>
<dbReference type="RefSeq" id="WP_190124273.1">
    <property type="nucleotide sequence ID" value="NZ_BMWG01000011.1"/>
</dbReference>
<dbReference type="AlphaFoldDB" id="A0A918QD20"/>
<dbReference type="EMBL" id="BMWG01000011">
    <property type="protein sequence ID" value="GGZ39792.1"/>
    <property type="molecule type" value="Genomic_DNA"/>
</dbReference>
<sequence length="430" mass="45578">MTYDLAVGADADIVNKVAEEVYGQLYPRYFTGSEPYDAGGTPTTVTWDVRTAPVFDLTPPAHTEEELRARFTEGGNRRFTEEELSEYTAALRTSLDGSTFQVVLHQVHVTVDTGGGEDLVQGDVTVTVDVQASTSPSGLLTLNPLKAVASDTSEVQKVILDNVVLPAVLDQSREILSGISLPKPDIPLLSLSDPVPVIGPGQVVAAMNLAEHGVPRPPFPDAWPTSPFFALLGADTVQRIAEAATAYLEGMSFPAGDSADFGVGTGYYNATIVLHQVWCEVVDDAEIPTVRVHASATGSGSAGIKWFWGSSTDAFYDLALEPDPAVTLTLSTSGTTLKATTESVSPFDLEIYPHDDLVSVIASWVANALSSTLGGLVGDAFRGIEFPLGDLPTVPFDLDPVHLDVTPTDLTLGRFGDALSLQGDVSVTKR</sequence>
<evidence type="ECO:0000313" key="1">
    <source>
        <dbReference type="EMBL" id="GGZ39792.1"/>
    </source>
</evidence>
<comment type="caution">
    <text evidence="1">The sequence shown here is derived from an EMBL/GenBank/DDBJ whole genome shotgun (WGS) entry which is preliminary data.</text>
</comment>
<gene>
    <name evidence="1" type="ORF">GCM10010387_37680</name>
</gene>
<name>A0A918QD20_9ACTN</name>
<reference evidence="1" key="1">
    <citation type="journal article" date="2014" name="Int. J. Syst. Evol. Microbiol.">
        <title>Complete genome sequence of Corynebacterium casei LMG S-19264T (=DSM 44701T), isolated from a smear-ripened cheese.</title>
        <authorList>
            <consortium name="US DOE Joint Genome Institute (JGI-PGF)"/>
            <person name="Walter F."/>
            <person name="Albersmeier A."/>
            <person name="Kalinowski J."/>
            <person name="Ruckert C."/>
        </authorList>
    </citation>
    <scope>NUCLEOTIDE SEQUENCE</scope>
    <source>
        <strain evidence="1">JCM 4988</strain>
    </source>
</reference>
<organism evidence="1 2">
    <name type="scientific">Streptomyces inusitatus</name>
    <dbReference type="NCBI Taxonomy" id="68221"/>
    <lineage>
        <taxon>Bacteria</taxon>
        <taxon>Bacillati</taxon>
        <taxon>Actinomycetota</taxon>
        <taxon>Actinomycetes</taxon>
        <taxon>Kitasatosporales</taxon>
        <taxon>Streptomycetaceae</taxon>
        <taxon>Streptomyces</taxon>
    </lineage>
</organism>
<dbReference type="Proteomes" id="UP000630936">
    <property type="component" value="Unassembled WGS sequence"/>
</dbReference>